<reference evidence="7" key="1">
    <citation type="journal article" date="2020" name="mSystems">
        <title>Genome- and Community-Level Interaction Insights into Carbon Utilization and Element Cycling Functions of Hydrothermarchaeota in Hydrothermal Sediment.</title>
        <authorList>
            <person name="Zhou Z."/>
            <person name="Liu Y."/>
            <person name="Xu W."/>
            <person name="Pan J."/>
            <person name="Luo Z.H."/>
            <person name="Li M."/>
        </authorList>
    </citation>
    <scope>NUCLEOTIDE SEQUENCE [LARGE SCALE GENOMIC DNA]</scope>
    <source>
        <strain evidence="7">SpSt-776</strain>
    </source>
</reference>
<proteinExistence type="predicted"/>
<evidence type="ECO:0000256" key="2">
    <source>
        <dbReference type="ARBA" id="ARBA00022475"/>
    </source>
</evidence>
<dbReference type="PANTHER" id="PTHR42688:SF1">
    <property type="entry name" value="BLR5212 PROTEIN"/>
    <property type="match status" value="1"/>
</dbReference>
<evidence type="ECO:0000256" key="3">
    <source>
        <dbReference type="ARBA" id="ARBA00022692"/>
    </source>
</evidence>
<name>A0A7C3SJS8_9BACT</name>
<evidence type="ECO:0000256" key="5">
    <source>
        <dbReference type="ARBA" id="ARBA00023136"/>
    </source>
</evidence>
<protein>
    <recommendedName>
        <fullName evidence="8">MFS transporter</fullName>
    </recommendedName>
</protein>
<evidence type="ECO:0000256" key="6">
    <source>
        <dbReference type="SAM" id="Phobius"/>
    </source>
</evidence>
<dbReference type="SUPFAM" id="SSF103473">
    <property type="entry name" value="MFS general substrate transporter"/>
    <property type="match status" value="1"/>
</dbReference>
<feature type="transmembrane region" description="Helical" evidence="6">
    <location>
        <begin position="12"/>
        <end position="30"/>
    </location>
</feature>
<keyword evidence="5 6" id="KW-0472">Membrane</keyword>
<evidence type="ECO:0000256" key="1">
    <source>
        <dbReference type="ARBA" id="ARBA00004651"/>
    </source>
</evidence>
<dbReference type="AlphaFoldDB" id="A0A7C3SJS8"/>
<feature type="transmembrane region" description="Helical" evidence="6">
    <location>
        <begin position="79"/>
        <end position="101"/>
    </location>
</feature>
<evidence type="ECO:0008006" key="8">
    <source>
        <dbReference type="Google" id="ProtNLM"/>
    </source>
</evidence>
<dbReference type="EMBL" id="DTHB01000022">
    <property type="protein sequence ID" value="HGB14147.1"/>
    <property type="molecule type" value="Genomic_DNA"/>
</dbReference>
<accession>A0A7C3SJS8</accession>
<evidence type="ECO:0000313" key="7">
    <source>
        <dbReference type="EMBL" id="HGB14147.1"/>
    </source>
</evidence>
<keyword evidence="4 6" id="KW-1133">Transmembrane helix</keyword>
<dbReference type="PANTHER" id="PTHR42688">
    <property type="entry name" value="CONSERVED PROTEIN"/>
    <property type="match status" value="1"/>
</dbReference>
<keyword evidence="2" id="KW-1003">Cell membrane</keyword>
<comment type="subcellular location">
    <subcellularLocation>
        <location evidence="1">Cell membrane</location>
        <topology evidence="1">Multi-pass membrane protein</topology>
    </subcellularLocation>
</comment>
<feature type="transmembrane region" description="Helical" evidence="6">
    <location>
        <begin position="51"/>
        <end position="73"/>
    </location>
</feature>
<keyword evidence="3 6" id="KW-0812">Transmembrane</keyword>
<organism evidence="7">
    <name type="scientific">Desulfobacca acetoxidans</name>
    <dbReference type="NCBI Taxonomy" id="60893"/>
    <lineage>
        <taxon>Bacteria</taxon>
        <taxon>Pseudomonadati</taxon>
        <taxon>Thermodesulfobacteriota</taxon>
        <taxon>Desulfobaccia</taxon>
        <taxon>Desulfobaccales</taxon>
        <taxon>Desulfobaccaceae</taxon>
        <taxon>Desulfobacca</taxon>
    </lineage>
</organism>
<dbReference type="GO" id="GO:0005886">
    <property type="term" value="C:plasma membrane"/>
    <property type="evidence" value="ECO:0007669"/>
    <property type="project" value="UniProtKB-SubCell"/>
</dbReference>
<evidence type="ECO:0000256" key="4">
    <source>
        <dbReference type="ARBA" id="ARBA00022989"/>
    </source>
</evidence>
<dbReference type="Gene3D" id="1.20.1250.20">
    <property type="entry name" value="MFS general substrate transporter like domains"/>
    <property type="match status" value="1"/>
</dbReference>
<dbReference type="InterPro" id="IPR052425">
    <property type="entry name" value="Uncharacterized_MFS-type"/>
</dbReference>
<comment type="caution">
    <text evidence="7">The sequence shown here is derived from an EMBL/GenBank/DDBJ whole genome shotgun (WGS) entry which is preliminary data.</text>
</comment>
<dbReference type="InterPro" id="IPR036259">
    <property type="entry name" value="MFS_trans_sf"/>
</dbReference>
<gene>
    <name evidence="7" type="ORF">ENV62_02765</name>
</gene>
<sequence length="119" mass="12657">MRPTCDISKTAALKFVVLLGTVSLFADVTYEGAQESVVRAAVADMVPVHKLGLAFGVLNTVYGLFWFGGSVLMGVLYDFSLVTLIGFSVVIQLAAVPMLILAKLHWLPSKTAPGEKEGA</sequence>